<dbReference type="Gene3D" id="3.40.630.30">
    <property type="match status" value="1"/>
</dbReference>
<organism evidence="4 5">
    <name type="scientific">Salipiger mucosus DSM 16094</name>
    <dbReference type="NCBI Taxonomy" id="1123237"/>
    <lineage>
        <taxon>Bacteria</taxon>
        <taxon>Pseudomonadati</taxon>
        <taxon>Pseudomonadota</taxon>
        <taxon>Alphaproteobacteria</taxon>
        <taxon>Rhodobacterales</taxon>
        <taxon>Roseobacteraceae</taxon>
        <taxon>Salipiger</taxon>
    </lineage>
</organism>
<reference evidence="5" key="1">
    <citation type="journal article" date="2014" name="Stand. Genomic Sci.">
        <title>Genome sequence of the exopolysaccharide-producing Salipiger mucosus type strain (DSM 16094(T)), a moderately halophilic member of the Roseobacter clade.</title>
        <authorList>
            <person name="Riedel T."/>
            <person name="Spring S."/>
            <person name="Fiebig A."/>
            <person name="Petersen J."/>
            <person name="Kyrpides N.C."/>
            <person name="Goker M."/>
            <person name="Klenk H.P."/>
        </authorList>
    </citation>
    <scope>NUCLEOTIDE SEQUENCE [LARGE SCALE GENOMIC DNA]</scope>
    <source>
        <strain evidence="5">DSM 16094</strain>
    </source>
</reference>
<dbReference type="InterPro" id="IPR016181">
    <property type="entry name" value="Acyl_CoA_acyltransferase"/>
</dbReference>
<dbReference type="AlphaFoldDB" id="S9QUX3"/>
<dbReference type="EMBL" id="APVH01000010">
    <property type="protein sequence ID" value="EPX85171.1"/>
    <property type="molecule type" value="Genomic_DNA"/>
</dbReference>
<evidence type="ECO:0000259" key="3">
    <source>
        <dbReference type="PROSITE" id="PS51186"/>
    </source>
</evidence>
<protein>
    <submittedName>
        <fullName evidence="4">Phosphinothricin N-acetyltransferase</fullName>
    </submittedName>
</protein>
<proteinExistence type="predicted"/>
<dbReference type="SUPFAM" id="SSF55729">
    <property type="entry name" value="Acyl-CoA N-acyltransferases (Nat)"/>
    <property type="match status" value="1"/>
</dbReference>
<dbReference type="Pfam" id="PF00583">
    <property type="entry name" value="Acetyltransf_1"/>
    <property type="match status" value="1"/>
</dbReference>
<evidence type="ECO:0000313" key="5">
    <source>
        <dbReference type="Proteomes" id="UP000015347"/>
    </source>
</evidence>
<dbReference type="InterPro" id="IPR000182">
    <property type="entry name" value="GNAT_dom"/>
</dbReference>
<dbReference type="HOGENOM" id="CLU_013985_4_4_5"/>
<dbReference type="RefSeq" id="WP_020040915.1">
    <property type="nucleotide sequence ID" value="NZ_KE557273.1"/>
</dbReference>
<comment type="caution">
    <text evidence="4">The sequence shown here is derived from an EMBL/GenBank/DDBJ whole genome shotgun (WGS) entry which is preliminary data.</text>
</comment>
<dbReference type="GO" id="GO:0016747">
    <property type="term" value="F:acyltransferase activity, transferring groups other than amino-acyl groups"/>
    <property type="evidence" value="ECO:0007669"/>
    <property type="project" value="InterPro"/>
</dbReference>
<name>S9QUX3_9RHOB</name>
<gene>
    <name evidence="4" type="ORF">Salmuc_01127</name>
</gene>
<keyword evidence="5" id="KW-1185">Reference proteome</keyword>
<dbReference type="PANTHER" id="PTHR43072">
    <property type="entry name" value="N-ACETYLTRANSFERASE"/>
    <property type="match status" value="1"/>
</dbReference>
<dbReference type="PANTHER" id="PTHR43072:SF23">
    <property type="entry name" value="UPF0039 PROTEIN C11D3.02C"/>
    <property type="match status" value="1"/>
</dbReference>
<keyword evidence="2" id="KW-0012">Acyltransferase</keyword>
<dbReference type="CDD" id="cd04301">
    <property type="entry name" value="NAT_SF"/>
    <property type="match status" value="1"/>
</dbReference>
<sequence length="163" mass="17373">MILRPAREADAEAIAAIWNPLIEGTAVTFTTAPKTPEGLRADIAARGAAFQVAEEGGALLGFATYFQFRGGPGYARTMEHSVQLAPEARGRGIGRALMAALEAEARAQGVHSMFAGVSGENPAGRAFHAALGYREVARLPEVGHKFGRWMDLLLMQKILGMSH</sequence>
<dbReference type="Proteomes" id="UP000015347">
    <property type="component" value="Unassembled WGS sequence"/>
</dbReference>
<accession>S9QUX3</accession>
<feature type="domain" description="N-acetyltransferase" evidence="3">
    <location>
        <begin position="1"/>
        <end position="155"/>
    </location>
</feature>
<dbReference type="STRING" id="1123237.Salmuc_01127"/>
<evidence type="ECO:0000256" key="2">
    <source>
        <dbReference type="ARBA" id="ARBA00023315"/>
    </source>
</evidence>
<evidence type="ECO:0000313" key="4">
    <source>
        <dbReference type="EMBL" id="EPX85171.1"/>
    </source>
</evidence>
<dbReference type="PROSITE" id="PS51186">
    <property type="entry name" value="GNAT"/>
    <property type="match status" value="1"/>
</dbReference>
<dbReference type="OrthoDB" id="5459937at2"/>
<dbReference type="eggNOG" id="COG1247">
    <property type="taxonomic scope" value="Bacteria"/>
</dbReference>
<evidence type="ECO:0000256" key="1">
    <source>
        <dbReference type="ARBA" id="ARBA00022679"/>
    </source>
</evidence>
<keyword evidence="1 4" id="KW-0808">Transferase</keyword>